<dbReference type="OrthoDB" id="513181at2"/>
<protein>
    <submittedName>
        <fullName evidence="1">Uncharacterized protein</fullName>
    </submittedName>
</protein>
<dbReference type="GO" id="GO:0003677">
    <property type="term" value="F:DNA binding"/>
    <property type="evidence" value="ECO:0007669"/>
    <property type="project" value="InterPro"/>
</dbReference>
<dbReference type="EMBL" id="RJJQ01000003">
    <property type="protein sequence ID" value="RNI24249.1"/>
    <property type="molecule type" value="Genomic_DNA"/>
</dbReference>
<dbReference type="Proteomes" id="UP000271678">
    <property type="component" value="Unassembled WGS sequence"/>
</dbReference>
<comment type="caution">
    <text evidence="1">The sequence shown here is derived from an EMBL/GenBank/DDBJ whole genome shotgun (WGS) entry which is preliminary data.</text>
</comment>
<evidence type="ECO:0000313" key="2">
    <source>
        <dbReference type="Proteomes" id="UP000271678"/>
    </source>
</evidence>
<accession>A0A3M9MFB4</accession>
<dbReference type="InterPro" id="IPR010982">
    <property type="entry name" value="Lambda_DNA-bd_dom_sf"/>
</dbReference>
<dbReference type="AlphaFoldDB" id="A0A3M9MFB4"/>
<keyword evidence="2" id="KW-1185">Reference proteome</keyword>
<sequence>MTVPPYSRSTPGCLYAALDDKRASEGMTWAAVARALWETSGELNARRPRDHPISTSAITSLRDKGRTSCQHVLFMLRWLDLPPEAFLGDGREVTDIRLPAADAAHRLRWDVRGMGATLDDRRREDDLTWPGLARHIGCQPGQLSGLRTARYATNIDLAMRVVQWLGVASTAFIYCGTW</sequence>
<proteinExistence type="predicted"/>
<gene>
    <name evidence="1" type="ORF">EFY87_04575</name>
</gene>
<name>A0A3M9MFB4_9MICO</name>
<organism evidence="1 2">
    <name type="scientific">Flexivirga caeni</name>
    <dbReference type="NCBI Taxonomy" id="2294115"/>
    <lineage>
        <taxon>Bacteria</taxon>
        <taxon>Bacillati</taxon>
        <taxon>Actinomycetota</taxon>
        <taxon>Actinomycetes</taxon>
        <taxon>Micrococcales</taxon>
        <taxon>Dermacoccaceae</taxon>
        <taxon>Flexivirga</taxon>
    </lineage>
</organism>
<dbReference type="SUPFAM" id="SSF47413">
    <property type="entry name" value="lambda repressor-like DNA-binding domains"/>
    <property type="match status" value="1"/>
</dbReference>
<reference evidence="1 2" key="1">
    <citation type="submission" date="2018-11" db="EMBL/GenBank/DDBJ databases">
        <title>Draft genome of Simplicispira Flexivirga sp. BO-16.</title>
        <authorList>
            <person name="Im W.T."/>
        </authorList>
    </citation>
    <scope>NUCLEOTIDE SEQUENCE [LARGE SCALE GENOMIC DNA]</scope>
    <source>
        <strain evidence="1 2">BO-16</strain>
    </source>
</reference>
<evidence type="ECO:0000313" key="1">
    <source>
        <dbReference type="EMBL" id="RNI24249.1"/>
    </source>
</evidence>